<dbReference type="AlphaFoldDB" id="A0A0K8W2R6"/>
<name>A0A0K8W2R6_BACLA</name>
<evidence type="ECO:0000313" key="2">
    <source>
        <dbReference type="EMBL" id="JAI45371.1"/>
    </source>
</evidence>
<protein>
    <submittedName>
        <fullName evidence="2">Protein anachronism</fullName>
    </submittedName>
</protein>
<proteinExistence type="predicted"/>
<reference evidence="2" key="1">
    <citation type="submission" date="2015-06" db="EMBL/GenBank/DDBJ databases">
        <authorList>
            <person name="Hoefler B.C."/>
            <person name="Straight P.D."/>
        </authorList>
    </citation>
    <scope>NUCLEOTIDE SEQUENCE</scope>
</reference>
<feature type="compositionally biased region" description="Polar residues" evidence="1">
    <location>
        <begin position="172"/>
        <end position="183"/>
    </location>
</feature>
<organism evidence="2">
    <name type="scientific">Bactrocera latifrons</name>
    <name type="common">Malaysian fruit fly</name>
    <name type="synonym">Chaetodacus latifrons</name>
    <dbReference type="NCBI Taxonomy" id="174628"/>
    <lineage>
        <taxon>Eukaryota</taxon>
        <taxon>Metazoa</taxon>
        <taxon>Ecdysozoa</taxon>
        <taxon>Arthropoda</taxon>
        <taxon>Hexapoda</taxon>
        <taxon>Insecta</taxon>
        <taxon>Pterygota</taxon>
        <taxon>Neoptera</taxon>
        <taxon>Endopterygota</taxon>
        <taxon>Diptera</taxon>
        <taxon>Brachycera</taxon>
        <taxon>Muscomorpha</taxon>
        <taxon>Tephritoidea</taxon>
        <taxon>Tephritidae</taxon>
        <taxon>Bactrocera</taxon>
        <taxon>Bactrocera</taxon>
    </lineage>
</organism>
<evidence type="ECO:0000256" key="1">
    <source>
        <dbReference type="SAM" id="MobiDB-lite"/>
    </source>
</evidence>
<accession>A0A0K8W2R6</accession>
<dbReference type="EMBL" id="GDHF01006943">
    <property type="protein sequence ID" value="JAI45371.1"/>
    <property type="molecule type" value="Transcribed_RNA"/>
</dbReference>
<gene>
    <name evidence="2" type="primary">ana_0</name>
    <name evidence="2" type="ORF">c0_g1_i1</name>
</gene>
<dbReference type="GeneID" id="108968944"/>
<dbReference type="OrthoDB" id="6287506at2759"/>
<feature type="region of interest" description="Disordered" evidence="1">
    <location>
        <begin position="172"/>
        <end position="195"/>
    </location>
</feature>
<sequence>MNMALLKYVAFALCIVLGILGPINGHLLKRGASFMDDDATVRTEIVDRNNRTILARFNLTVAQMNSIMQSQNPNNEDRAGQDATQRFHVIKEFRINDIKNRLQSAFQASNSDETQGHPLHEIAAYPICNSESTESSWMHDNNVTIRFSDSLFEPKRDNLNLDSAILRLYKVNPNNTDDPNVSNDEGDKEAKSCGDPLTLTPQIRVTVSIVRQLRRNKRERKKHICNTTMMNISKTGWVEIDIRRAIYIWESVERQQQQQSRQQPIQIGWLMIEVHDEEENPLKPGLFFNPPKCDQAEFAIPWNYYGPHTSMSPFAAHEVPRYPRLDVKLIGYASFAPKNMKKEVHDMLRGNLRRQLFNHSKASEEDFQPDEQHSTSEKILTADNLFQLSTSSDAEPKHSAKKRQSDQNIVFQNFHIAHHDHNHRSHKRNLRVNIERQDNHLITSKQRVHHETIQSQNGGIQYKVHNRHNTHRRIHNPHKQHQLHLEYPINSPAY</sequence>